<dbReference type="SUPFAM" id="SSF52091">
    <property type="entry name" value="SpoIIaa-like"/>
    <property type="match status" value="1"/>
</dbReference>
<protein>
    <submittedName>
        <fullName evidence="2">Anti-sigma-B factor antagonist</fullName>
    </submittedName>
</protein>
<dbReference type="CDD" id="cd07043">
    <property type="entry name" value="STAS_anti-anti-sigma_factors"/>
    <property type="match status" value="1"/>
</dbReference>
<keyword evidence="3" id="KW-1185">Reference proteome</keyword>
<gene>
    <name evidence="2" type="primary">rsbV_2</name>
    <name evidence="2" type="ORF">NNJEOMEG_03040</name>
</gene>
<feature type="domain" description="STAS" evidence="1">
    <location>
        <begin position="1"/>
        <end position="92"/>
    </location>
</feature>
<dbReference type="EMBL" id="BLTE01000015">
    <property type="protein sequence ID" value="GFK95182.1"/>
    <property type="molecule type" value="Genomic_DNA"/>
</dbReference>
<dbReference type="Pfam" id="PF13466">
    <property type="entry name" value="STAS_2"/>
    <property type="match status" value="1"/>
</dbReference>
<dbReference type="PROSITE" id="PS50801">
    <property type="entry name" value="STAS"/>
    <property type="match status" value="1"/>
</dbReference>
<dbReference type="RefSeq" id="WP_173085977.1">
    <property type="nucleotide sequence ID" value="NZ_BLTE01000015.1"/>
</dbReference>
<dbReference type="GO" id="GO:0043856">
    <property type="term" value="F:anti-sigma factor antagonist activity"/>
    <property type="evidence" value="ECO:0007669"/>
    <property type="project" value="TreeGrafter"/>
</dbReference>
<comment type="caution">
    <text evidence="2">The sequence shown here is derived from an EMBL/GenBank/DDBJ whole genome shotgun (WGS) entry which is preliminary data.</text>
</comment>
<dbReference type="PANTHER" id="PTHR33495">
    <property type="entry name" value="ANTI-SIGMA FACTOR ANTAGONIST TM_1081-RELATED-RELATED"/>
    <property type="match status" value="1"/>
</dbReference>
<reference evidence="2 3" key="2">
    <citation type="submission" date="2020-05" db="EMBL/GenBank/DDBJ databases">
        <title>Draft genome sequence of Desulfovibrio sp. strainFSS-1.</title>
        <authorList>
            <person name="Shimoshige H."/>
            <person name="Kobayashi H."/>
            <person name="Maekawa T."/>
        </authorList>
    </citation>
    <scope>NUCLEOTIDE SEQUENCE [LARGE SCALE GENOMIC DNA]</scope>
    <source>
        <strain evidence="2 3">SIID29052-01</strain>
    </source>
</reference>
<dbReference type="PANTHER" id="PTHR33495:SF2">
    <property type="entry name" value="ANTI-SIGMA FACTOR ANTAGONIST TM_1081-RELATED"/>
    <property type="match status" value="1"/>
</dbReference>
<name>A0A6V8LRS8_9BACT</name>
<evidence type="ECO:0000313" key="3">
    <source>
        <dbReference type="Proteomes" id="UP000494245"/>
    </source>
</evidence>
<dbReference type="InterPro" id="IPR058548">
    <property type="entry name" value="MlaB-like_STAS"/>
</dbReference>
<accession>A0A6V8LRS8</accession>
<dbReference type="Gene3D" id="3.30.750.24">
    <property type="entry name" value="STAS domain"/>
    <property type="match status" value="1"/>
</dbReference>
<proteinExistence type="predicted"/>
<dbReference type="AlphaFoldDB" id="A0A6V8LRS8"/>
<dbReference type="InterPro" id="IPR036513">
    <property type="entry name" value="STAS_dom_sf"/>
</dbReference>
<evidence type="ECO:0000259" key="1">
    <source>
        <dbReference type="PROSITE" id="PS50801"/>
    </source>
</evidence>
<evidence type="ECO:0000313" key="2">
    <source>
        <dbReference type="EMBL" id="GFK95182.1"/>
    </source>
</evidence>
<reference evidence="2 3" key="1">
    <citation type="submission" date="2020-04" db="EMBL/GenBank/DDBJ databases">
        <authorList>
            <consortium name="Desulfovibrio sp. FSS-1 genome sequencing consortium"/>
            <person name="Shimoshige H."/>
            <person name="Kobayashi H."/>
            <person name="Maekawa T."/>
        </authorList>
    </citation>
    <scope>NUCLEOTIDE SEQUENCE [LARGE SCALE GENOMIC DNA]</scope>
    <source>
        <strain evidence="2 3">SIID29052-01</strain>
    </source>
</reference>
<organism evidence="2 3">
    <name type="scientific">Fundidesulfovibrio magnetotacticus</name>
    <dbReference type="NCBI Taxonomy" id="2730080"/>
    <lineage>
        <taxon>Bacteria</taxon>
        <taxon>Pseudomonadati</taxon>
        <taxon>Thermodesulfobacteriota</taxon>
        <taxon>Desulfovibrionia</taxon>
        <taxon>Desulfovibrionales</taxon>
        <taxon>Desulfovibrionaceae</taxon>
        <taxon>Fundidesulfovibrio</taxon>
    </lineage>
</organism>
<sequence length="92" mass="9712">MSATVRPETNLVASQADAFKSHLKEALSESPGELTVDLSGVTAVDSVGLGVLIAAHNTLAKQGGALRLENVPGDILKLLRAMRLDRHFHVNA</sequence>
<dbReference type="InterPro" id="IPR002645">
    <property type="entry name" value="STAS_dom"/>
</dbReference>
<dbReference type="Proteomes" id="UP000494245">
    <property type="component" value="Unassembled WGS sequence"/>
</dbReference>